<dbReference type="EMBL" id="CP022530">
    <property type="protein sequence ID" value="ASP39070.1"/>
    <property type="molecule type" value="Genomic_DNA"/>
</dbReference>
<feature type="transmembrane region" description="Helical" evidence="2">
    <location>
        <begin position="202"/>
        <end position="222"/>
    </location>
</feature>
<dbReference type="OrthoDB" id="9789493at2"/>
<evidence type="ECO:0008006" key="5">
    <source>
        <dbReference type="Google" id="ProtNLM"/>
    </source>
</evidence>
<protein>
    <recommendedName>
        <fullName evidence="5">DUF3592 domain-containing protein</fullName>
    </recommendedName>
</protein>
<evidence type="ECO:0000313" key="3">
    <source>
        <dbReference type="EMBL" id="ASP39070.1"/>
    </source>
</evidence>
<feature type="region of interest" description="Disordered" evidence="1">
    <location>
        <begin position="419"/>
        <end position="444"/>
    </location>
</feature>
<feature type="transmembrane region" description="Helical" evidence="2">
    <location>
        <begin position="175"/>
        <end position="196"/>
    </location>
</feature>
<accession>A0A222FJW6</accession>
<keyword evidence="4" id="KW-1185">Reference proteome</keyword>
<evidence type="ECO:0000313" key="4">
    <source>
        <dbReference type="Proteomes" id="UP000202440"/>
    </source>
</evidence>
<feature type="transmembrane region" description="Helical" evidence="2">
    <location>
        <begin position="21"/>
        <end position="44"/>
    </location>
</feature>
<reference evidence="3 4" key="1">
    <citation type="submission" date="2017-07" db="EMBL/GenBank/DDBJ databases">
        <title>Annotated genome sequence of Bacterioplanes sanyensis isolated from Red Sea.</title>
        <authorList>
            <person name="Rehman Z.U."/>
        </authorList>
    </citation>
    <scope>NUCLEOTIDE SEQUENCE [LARGE SCALE GENOMIC DNA]</scope>
    <source>
        <strain evidence="3 4">NV9</strain>
    </source>
</reference>
<proteinExistence type="predicted"/>
<dbReference type="RefSeq" id="WP_094060252.1">
    <property type="nucleotide sequence ID" value="NZ_CP022530.1"/>
</dbReference>
<keyword evidence="2" id="KW-1133">Transmembrane helix</keyword>
<feature type="compositionally biased region" description="Polar residues" evidence="1">
    <location>
        <begin position="419"/>
        <end position="443"/>
    </location>
</feature>
<feature type="region of interest" description="Disordered" evidence="1">
    <location>
        <begin position="456"/>
        <end position="490"/>
    </location>
</feature>
<evidence type="ECO:0000256" key="2">
    <source>
        <dbReference type="SAM" id="Phobius"/>
    </source>
</evidence>
<dbReference type="AlphaFoldDB" id="A0A222FJW6"/>
<dbReference type="Proteomes" id="UP000202440">
    <property type="component" value="Chromosome"/>
</dbReference>
<evidence type="ECO:0000256" key="1">
    <source>
        <dbReference type="SAM" id="MobiDB-lite"/>
    </source>
</evidence>
<keyword evidence="2" id="KW-0472">Membrane</keyword>
<gene>
    <name evidence="3" type="ORF">CHH28_10435</name>
</gene>
<feature type="transmembrane region" description="Helical" evidence="2">
    <location>
        <begin position="715"/>
        <end position="748"/>
    </location>
</feature>
<name>A0A222FJW6_9GAMM</name>
<feature type="transmembrane region" description="Helical" evidence="2">
    <location>
        <begin position="519"/>
        <end position="536"/>
    </location>
</feature>
<organism evidence="3 4">
    <name type="scientific">Bacterioplanes sanyensis</name>
    <dbReference type="NCBI Taxonomy" id="1249553"/>
    <lineage>
        <taxon>Bacteria</taxon>
        <taxon>Pseudomonadati</taxon>
        <taxon>Pseudomonadota</taxon>
        <taxon>Gammaproteobacteria</taxon>
        <taxon>Oceanospirillales</taxon>
        <taxon>Oceanospirillaceae</taxon>
        <taxon>Bacterioplanes</taxon>
    </lineage>
</organism>
<feature type="transmembrane region" description="Helical" evidence="2">
    <location>
        <begin position="131"/>
        <end position="150"/>
    </location>
</feature>
<feature type="transmembrane region" description="Helical" evidence="2">
    <location>
        <begin position="542"/>
        <end position="562"/>
    </location>
</feature>
<keyword evidence="2" id="KW-0812">Transmembrane</keyword>
<sequence length="844" mass="93145">MNVTNLLFDLLKPVIGKYLKIPIYLVLGLVLLPIWLSTLVGLAVDLIDASKDWQQVMVESSSGVPGWSDFRYQYRYDGEVYEGHQVFTGPTRETKLQQLQQAASDGTLTVMVNRNDPAESTLVVQQDWPDYVFKLVILLLVTAVTFRWLYLLGDESQSRLVLSDIDSEQKGQQRLPILISSVVMLGCSWLAFHWAAEPQAPHFILALLVAFMAAVMLVRALLRWHRFKRIGRTPLQLLSQPVDLQTGVAAAFTLVQGGADDMTATLRCYSRLSRTHGSGSDSHTTIVEEDIWQEKRLCQVEQLPSGETQVSCQFKPPAELPGSSALLPSGLVYWQLTCRGTFRDSDGNTLPFERSWKLPVSNSSTDQPNTLLSYVLQMKAMLAAEAEGTHTKTVATNARDAVAEHVDVVINAQAAPMTRTSLADSPTSGALTSSPTISDTQVSDAPMPDAALEAELAPTKPKPEPKPKPSDSSAEVTADETDVVRSPSDYSNESVQRWVTLKQQADGIEIRANSSRQKTAMPIIFAFMAAMVAMEVGRSGDIQAILIALSPFIAIAALWALFRLLAASLAVKAMPGRLLLSTFRLGKRRSVRAFSFETEPNIRIEQTFRSSSGNKSTQYYKLVLRLRGKRMTLLKHIGSYQDALWLQRRIIESVSGTAASEQHQQQTGVWGDSLGAFQQQQDDFKQVAENSLTNTFTLNMLENGLEISTLSKRQLALAVPILICALPMVVMFGFFGLLVGIPMLMFAAINLGYQQRCQIQHGKIEKRYAVSGIPFWYKTLRPQPGATVTARHRDMLGLDADIGYVTLTLKQASGDIKLLAGYATEKEANSMAECLNSYLQTGAK</sequence>
<dbReference type="KEGG" id="bsan:CHH28_10435"/>